<dbReference type="Pfam" id="PF16571">
    <property type="entry name" value="FBP_C"/>
    <property type="match status" value="1"/>
</dbReference>
<evidence type="ECO:0000313" key="3">
    <source>
        <dbReference type="Proteomes" id="UP000676325"/>
    </source>
</evidence>
<reference evidence="2" key="1">
    <citation type="submission" date="2021-04" db="EMBL/GenBank/DDBJ databases">
        <title>Genome based classification of Actinospica acidithermotolerans sp. nov., an actinobacterium isolated from an Indonesian hot spring.</title>
        <authorList>
            <person name="Kusuma A.B."/>
            <person name="Putra K.E."/>
            <person name="Nafisah S."/>
            <person name="Loh J."/>
            <person name="Nouioui I."/>
            <person name="Goodfellow M."/>
        </authorList>
    </citation>
    <scope>NUCLEOTIDE SEQUENCE</scope>
    <source>
        <strain evidence="2">MGRD01-02</strain>
    </source>
</reference>
<evidence type="ECO:0000313" key="2">
    <source>
        <dbReference type="EMBL" id="MBR7829492.1"/>
    </source>
</evidence>
<sequence length="169" mass="18497">MEALTEAVLRDSFVNCTKGEAQRINLPGPLDEIFWEQLDFLGWRDPKAELRAYMAVPWKDGVVGIVLRRPQSKRGGSLLRSSMCSLCLTVHASSGVTHFAAAKAGAAGRAGNSVGNYICSDLQCSRYVRGHLRSEAATTMEESLDPAEKVLRLRSKLEGFVRSVLGDEL</sequence>
<gene>
    <name evidence="2" type="ORF">KDK95_24515</name>
</gene>
<protein>
    <submittedName>
        <fullName evidence="2">FBP domain-containing protein</fullName>
    </submittedName>
</protein>
<proteinExistence type="predicted"/>
<organism evidence="2 3">
    <name type="scientific">Actinospica acidithermotolerans</name>
    <dbReference type="NCBI Taxonomy" id="2828514"/>
    <lineage>
        <taxon>Bacteria</taxon>
        <taxon>Bacillati</taxon>
        <taxon>Actinomycetota</taxon>
        <taxon>Actinomycetes</taxon>
        <taxon>Catenulisporales</taxon>
        <taxon>Actinospicaceae</taxon>
        <taxon>Actinospica</taxon>
    </lineage>
</organism>
<keyword evidence="3" id="KW-1185">Reference proteome</keyword>
<comment type="caution">
    <text evidence="2">The sequence shown here is derived from an EMBL/GenBank/DDBJ whole genome shotgun (WGS) entry which is preliminary data.</text>
</comment>
<dbReference type="InterPro" id="IPR032330">
    <property type="entry name" value="EF-G-binding_C"/>
</dbReference>
<dbReference type="Proteomes" id="UP000676325">
    <property type="component" value="Unassembled WGS sequence"/>
</dbReference>
<name>A0A941EFE3_9ACTN</name>
<dbReference type="RefSeq" id="WP_212520626.1">
    <property type="nucleotide sequence ID" value="NZ_JAGSOH010000088.1"/>
</dbReference>
<accession>A0A941EFE3</accession>
<evidence type="ECO:0000259" key="1">
    <source>
        <dbReference type="Pfam" id="PF16571"/>
    </source>
</evidence>
<dbReference type="AlphaFoldDB" id="A0A941EFE3"/>
<dbReference type="EMBL" id="JAGSOH010000088">
    <property type="protein sequence ID" value="MBR7829492.1"/>
    <property type="molecule type" value="Genomic_DNA"/>
</dbReference>
<feature type="domain" description="Elongation factor G-binding protein C-terminal treble-clef zinc-finger" evidence="1">
    <location>
        <begin position="9"/>
        <end position="164"/>
    </location>
</feature>